<feature type="transmembrane region" description="Helical" evidence="1">
    <location>
        <begin position="28"/>
        <end position="45"/>
    </location>
</feature>
<reference evidence="2 3" key="1">
    <citation type="submission" date="2009-04" db="EMBL/GenBank/DDBJ databases">
        <authorList>
            <person name="Sebastian Y."/>
            <person name="Madupu R."/>
            <person name="Durkin A.S."/>
            <person name="Torralba M."/>
            <person name="Methe B."/>
            <person name="Sutton G.G."/>
            <person name="Strausberg R.L."/>
            <person name="Nelson K.E."/>
        </authorList>
    </citation>
    <scope>NUCLEOTIDE SEQUENCE [LARGE SCALE GENOMIC DNA]</scope>
    <source>
        <strain evidence="3">ATCC 35406 / BCRC 14492 / JCM 8526 / NCTC 13058 / HG 370</strain>
    </source>
</reference>
<sequence>MQKAVIQVSITDATIKPSIEAKNIFKKSFIFVSLSFVFLLVVSLSL</sequence>
<dbReference type="AlphaFoldDB" id="C3JBH8"/>
<dbReference type="EMBL" id="ACNN01000026">
    <property type="protein sequence ID" value="EEN82430.1"/>
    <property type="molecule type" value="Genomic_DNA"/>
</dbReference>
<dbReference type="Proteomes" id="UP000004295">
    <property type="component" value="Unassembled WGS sequence"/>
</dbReference>
<keyword evidence="1" id="KW-0812">Transmembrane</keyword>
<proteinExistence type="predicted"/>
<evidence type="ECO:0000313" key="3">
    <source>
        <dbReference type="Proteomes" id="UP000004295"/>
    </source>
</evidence>
<keyword evidence="3" id="KW-1185">Reference proteome</keyword>
<name>C3JBH8_POREA</name>
<keyword evidence="1" id="KW-0472">Membrane</keyword>
<evidence type="ECO:0000313" key="2">
    <source>
        <dbReference type="EMBL" id="EEN82430.1"/>
    </source>
</evidence>
<organism evidence="2 3">
    <name type="scientific">Porphyromonas endodontalis (strain ATCC 35406 / DSM 24491 / JCM 8526 / CCUG 16442 / BCRC 14492 / NCTC 13058 / HG 370)</name>
    <name type="common">Bacteroides endodontalis</name>
    <dbReference type="NCBI Taxonomy" id="553175"/>
    <lineage>
        <taxon>Bacteria</taxon>
        <taxon>Pseudomonadati</taxon>
        <taxon>Bacteroidota</taxon>
        <taxon>Bacteroidia</taxon>
        <taxon>Bacteroidales</taxon>
        <taxon>Porphyromonadaceae</taxon>
        <taxon>Porphyromonas</taxon>
    </lineage>
</organism>
<protein>
    <submittedName>
        <fullName evidence="2">Uncharacterized protein</fullName>
    </submittedName>
</protein>
<comment type="caution">
    <text evidence="2">The sequence shown here is derived from an EMBL/GenBank/DDBJ whole genome shotgun (WGS) entry which is preliminary data.</text>
</comment>
<evidence type="ECO:0000256" key="1">
    <source>
        <dbReference type="SAM" id="Phobius"/>
    </source>
</evidence>
<gene>
    <name evidence="2" type="ORF">POREN0001_1712</name>
</gene>
<accession>C3JBH8</accession>
<keyword evidence="1" id="KW-1133">Transmembrane helix</keyword>